<dbReference type="InterPro" id="IPR032710">
    <property type="entry name" value="NTF2-like_dom_sf"/>
</dbReference>
<reference evidence="2 3" key="1">
    <citation type="submission" date="2018-06" db="EMBL/GenBank/DDBJ databases">
        <title>Actinomadura craniellae sp. nov. isolated from marine sponge Craniella sp.</title>
        <authorList>
            <person name="Li L."/>
            <person name="Xu Q.H."/>
            <person name="Lin H.W."/>
            <person name="Lu Y.H."/>
        </authorList>
    </citation>
    <scope>NUCLEOTIDE SEQUENCE [LARGE SCALE GENOMIC DNA]</scope>
    <source>
        <strain evidence="2 3">LHW63021</strain>
    </source>
</reference>
<dbReference type="RefSeq" id="WP_111871284.1">
    <property type="nucleotide sequence ID" value="NZ_QLYX01000017.1"/>
</dbReference>
<dbReference type="OrthoDB" id="7605094at2"/>
<dbReference type="AlphaFoldDB" id="A0A365GY07"/>
<feature type="domain" description="SnoaL-like" evidence="1">
    <location>
        <begin position="10"/>
        <end position="130"/>
    </location>
</feature>
<accession>A0A365GY07</accession>
<proteinExistence type="predicted"/>
<evidence type="ECO:0000313" key="2">
    <source>
        <dbReference type="EMBL" id="RAY11706.1"/>
    </source>
</evidence>
<comment type="caution">
    <text evidence="2">The sequence shown here is derived from an EMBL/GenBank/DDBJ whole genome shotgun (WGS) entry which is preliminary data.</text>
</comment>
<protein>
    <submittedName>
        <fullName evidence="2">Nuclear transport factor 2 family protein</fullName>
    </submittedName>
</protein>
<organism evidence="2 3">
    <name type="scientific">Actinomadura craniellae</name>
    <dbReference type="NCBI Taxonomy" id="2231787"/>
    <lineage>
        <taxon>Bacteria</taxon>
        <taxon>Bacillati</taxon>
        <taxon>Actinomycetota</taxon>
        <taxon>Actinomycetes</taxon>
        <taxon>Streptosporangiales</taxon>
        <taxon>Thermomonosporaceae</taxon>
        <taxon>Actinomadura</taxon>
    </lineage>
</organism>
<gene>
    <name evidence="2" type="ORF">DPM19_29255</name>
</gene>
<evidence type="ECO:0000313" key="3">
    <source>
        <dbReference type="Proteomes" id="UP000251891"/>
    </source>
</evidence>
<keyword evidence="3" id="KW-1185">Reference proteome</keyword>
<sequence>MTADSPSGHRAIENLIARYAELVDAGDFAGLDALLAGATFVGSAATVSGRGEIEKMLRDTVIVYADGTPRTRHVTTNLAIEVDEETGTATARSYFTVLQALPDLPLQPIVAGRYRDRFERCDGQWRFLERCVLPDLVGDVSRHLRQAAAQA</sequence>
<dbReference type="InterPro" id="IPR037401">
    <property type="entry name" value="SnoaL-like"/>
</dbReference>
<dbReference type="EMBL" id="QLYX01000017">
    <property type="protein sequence ID" value="RAY11706.1"/>
    <property type="molecule type" value="Genomic_DNA"/>
</dbReference>
<evidence type="ECO:0000259" key="1">
    <source>
        <dbReference type="Pfam" id="PF13577"/>
    </source>
</evidence>
<name>A0A365GY07_9ACTN</name>
<dbReference type="SUPFAM" id="SSF54427">
    <property type="entry name" value="NTF2-like"/>
    <property type="match status" value="1"/>
</dbReference>
<dbReference type="Gene3D" id="3.10.450.50">
    <property type="match status" value="1"/>
</dbReference>
<dbReference type="Pfam" id="PF13577">
    <property type="entry name" value="SnoaL_4"/>
    <property type="match status" value="1"/>
</dbReference>
<dbReference type="Proteomes" id="UP000251891">
    <property type="component" value="Unassembled WGS sequence"/>
</dbReference>
<dbReference type="CDD" id="cd00531">
    <property type="entry name" value="NTF2_like"/>
    <property type="match status" value="1"/>
</dbReference>